<gene>
    <name evidence="2" type="ORF">DQQ10_01545</name>
</gene>
<keyword evidence="1" id="KW-0472">Membrane</keyword>
<evidence type="ECO:0000256" key="1">
    <source>
        <dbReference type="SAM" id="Phobius"/>
    </source>
</evidence>
<dbReference type="RefSeq" id="WP_112745034.1">
    <property type="nucleotide sequence ID" value="NZ_QMFY01000001.1"/>
</dbReference>
<reference evidence="2 3" key="1">
    <citation type="submission" date="2018-06" db="EMBL/GenBank/DDBJ databases">
        <title>Chryseolinea flavus sp. nov., a member of the phylum Bacteroidetes isolated from soil.</title>
        <authorList>
            <person name="Li Y."/>
            <person name="Wang J."/>
        </authorList>
    </citation>
    <scope>NUCLEOTIDE SEQUENCE [LARGE SCALE GENOMIC DNA]</scope>
    <source>
        <strain evidence="2 3">SDU1-6</strain>
    </source>
</reference>
<keyword evidence="3" id="KW-1185">Reference proteome</keyword>
<feature type="transmembrane region" description="Helical" evidence="1">
    <location>
        <begin position="53"/>
        <end position="72"/>
    </location>
</feature>
<organism evidence="2 3">
    <name type="scientific">Pseudochryseolinea flava</name>
    <dbReference type="NCBI Taxonomy" id="2059302"/>
    <lineage>
        <taxon>Bacteria</taxon>
        <taxon>Pseudomonadati</taxon>
        <taxon>Bacteroidota</taxon>
        <taxon>Cytophagia</taxon>
        <taxon>Cytophagales</taxon>
        <taxon>Fulvivirgaceae</taxon>
        <taxon>Pseudochryseolinea</taxon>
    </lineage>
</organism>
<name>A0A364Y8X3_9BACT</name>
<keyword evidence="1" id="KW-1133">Transmembrane helix</keyword>
<evidence type="ECO:0000313" key="2">
    <source>
        <dbReference type="EMBL" id="RAW02819.1"/>
    </source>
</evidence>
<dbReference type="EMBL" id="QMFY01000001">
    <property type="protein sequence ID" value="RAW02819.1"/>
    <property type="molecule type" value="Genomic_DNA"/>
</dbReference>
<dbReference type="Proteomes" id="UP000251889">
    <property type="component" value="Unassembled WGS sequence"/>
</dbReference>
<evidence type="ECO:0000313" key="3">
    <source>
        <dbReference type="Proteomes" id="UP000251889"/>
    </source>
</evidence>
<accession>A0A364Y8X3</accession>
<protein>
    <submittedName>
        <fullName evidence="2">Uncharacterized protein</fullName>
    </submittedName>
</protein>
<sequence>MRTFKLVISYLLMFAGIGLLVFANQRGKLPYNERGMYFDTENMIVYHQQTVEVIVFIGVVSIIVGFVIWAVTARI</sequence>
<keyword evidence="1" id="KW-0812">Transmembrane</keyword>
<dbReference type="AlphaFoldDB" id="A0A364Y8X3"/>
<proteinExistence type="predicted"/>
<comment type="caution">
    <text evidence="2">The sequence shown here is derived from an EMBL/GenBank/DDBJ whole genome shotgun (WGS) entry which is preliminary data.</text>
</comment>